<feature type="domain" description="HTH LytTR-type" evidence="1">
    <location>
        <begin position="16"/>
        <end position="115"/>
    </location>
</feature>
<comment type="caution">
    <text evidence="2">The sequence shown here is derived from an EMBL/GenBank/DDBJ whole genome shotgun (WGS) entry which is preliminary data.</text>
</comment>
<protein>
    <submittedName>
        <fullName evidence="2">LytTR family transcriptional regulator</fullName>
    </submittedName>
</protein>
<dbReference type="OrthoDB" id="2664085at2"/>
<name>A0A559IVA7_9BACL</name>
<dbReference type="GO" id="GO:0003677">
    <property type="term" value="F:DNA binding"/>
    <property type="evidence" value="ECO:0007669"/>
    <property type="project" value="InterPro"/>
</dbReference>
<dbReference type="Pfam" id="PF04397">
    <property type="entry name" value="LytTR"/>
    <property type="match status" value="1"/>
</dbReference>
<evidence type="ECO:0000259" key="1">
    <source>
        <dbReference type="Pfam" id="PF04397"/>
    </source>
</evidence>
<evidence type="ECO:0000313" key="2">
    <source>
        <dbReference type="EMBL" id="TVX91533.1"/>
    </source>
</evidence>
<proteinExistence type="predicted"/>
<evidence type="ECO:0000313" key="3">
    <source>
        <dbReference type="Proteomes" id="UP000316330"/>
    </source>
</evidence>
<organism evidence="2 3">
    <name type="scientific">Cohnella terricola</name>
    <dbReference type="NCBI Taxonomy" id="1289167"/>
    <lineage>
        <taxon>Bacteria</taxon>
        <taxon>Bacillati</taxon>
        <taxon>Bacillota</taxon>
        <taxon>Bacilli</taxon>
        <taxon>Bacillales</taxon>
        <taxon>Paenibacillaceae</taxon>
        <taxon>Cohnella</taxon>
    </lineage>
</organism>
<keyword evidence="3" id="KW-1185">Reference proteome</keyword>
<dbReference type="AlphaFoldDB" id="A0A559IVA7"/>
<dbReference type="EMBL" id="VNJJ01000030">
    <property type="protein sequence ID" value="TVX91533.1"/>
    <property type="molecule type" value="Genomic_DNA"/>
</dbReference>
<reference evidence="2 3" key="1">
    <citation type="submission" date="2019-07" db="EMBL/GenBank/DDBJ databases">
        <authorList>
            <person name="Kim J."/>
        </authorList>
    </citation>
    <scope>NUCLEOTIDE SEQUENCE [LARGE SCALE GENOMIC DNA]</scope>
    <source>
        <strain evidence="2 3">G13</strain>
    </source>
</reference>
<dbReference type="Proteomes" id="UP000316330">
    <property type="component" value="Unassembled WGS sequence"/>
</dbReference>
<dbReference type="Gene3D" id="2.40.50.1020">
    <property type="entry name" value="LytTr DNA-binding domain"/>
    <property type="match status" value="1"/>
</dbReference>
<dbReference type="InterPro" id="IPR007492">
    <property type="entry name" value="LytTR_DNA-bd_dom"/>
</dbReference>
<dbReference type="RefSeq" id="WP_144707342.1">
    <property type="nucleotide sequence ID" value="NZ_VNJJ01000030.1"/>
</dbReference>
<sequence length="124" mass="14324">MRRLTVSRDSEGKTGLIELPVEDILFFESNSRNKDMIILHTWDELFYAPGTLRYWLEALKSSGEDFEMVDRVNVVHLSKVHHVDRIFRIAYFGESKSSKQCTLSISNVSKVLQHLASNKNNLQP</sequence>
<gene>
    <name evidence="2" type="ORF">FPZ45_24795</name>
</gene>
<accession>A0A559IVA7</accession>